<gene>
    <name evidence="2" type="ORF">GBAR_LOCUS26284</name>
</gene>
<dbReference type="Gene3D" id="3.40.50.1820">
    <property type="entry name" value="alpha/beta hydrolase"/>
    <property type="match status" value="1"/>
</dbReference>
<feature type="domain" description="AB hydrolase-1" evidence="1">
    <location>
        <begin position="91"/>
        <end position="200"/>
    </location>
</feature>
<dbReference type="SUPFAM" id="SSF53474">
    <property type="entry name" value="alpha/beta-Hydrolases"/>
    <property type="match status" value="1"/>
</dbReference>
<evidence type="ECO:0000259" key="1">
    <source>
        <dbReference type="Pfam" id="PF00561"/>
    </source>
</evidence>
<name>A0AA35TH82_GEOBA</name>
<dbReference type="Pfam" id="PF00561">
    <property type="entry name" value="Abhydrolase_1"/>
    <property type="match status" value="1"/>
</dbReference>
<sequence length="329" mass="37020">CIFATSLRLFINAYTGGGKRTVLGVCGKQVSHLYLDMESGNHSTAELTVFNATKSNIVPLENDMHLEGKSGTIHVNGVELYFERYGNGPHAILCMPGALGGTLSFVPQINYFGRSGSGYTFISYDPRGYGRSKSSSRVYSSPLYYNIDAKDAVGLMNALGFKEYSLMGWCEGGTCAIITAATFPDAIQSLVVWGPHVYLQKTDLELFHKLNNIETWEPKARATLEKYYGEELPLLWRKWFDGFISVYNDPVRQGDICKREVREIQCPTLVLHGEEDQLIPFYQVEFLRNNLQNYQCEIIQGGKHSLHFKSSSFNNIIDKFLTTHNTKVC</sequence>
<dbReference type="InterPro" id="IPR000073">
    <property type="entry name" value="AB_hydrolase_1"/>
</dbReference>
<evidence type="ECO:0000313" key="3">
    <source>
        <dbReference type="Proteomes" id="UP001174909"/>
    </source>
</evidence>
<organism evidence="2 3">
    <name type="scientific">Geodia barretti</name>
    <name type="common">Barrett's horny sponge</name>
    <dbReference type="NCBI Taxonomy" id="519541"/>
    <lineage>
        <taxon>Eukaryota</taxon>
        <taxon>Metazoa</taxon>
        <taxon>Porifera</taxon>
        <taxon>Demospongiae</taxon>
        <taxon>Heteroscleromorpha</taxon>
        <taxon>Tetractinellida</taxon>
        <taxon>Astrophorina</taxon>
        <taxon>Geodiidae</taxon>
        <taxon>Geodia</taxon>
    </lineage>
</organism>
<dbReference type="AlphaFoldDB" id="A0AA35TH82"/>
<proteinExistence type="predicted"/>
<keyword evidence="2" id="KW-0378">Hydrolase</keyword>
<feature type="non-terminal residue" evidence="2">
    <location>
        <position position="329"/>
    </location>
</feature>
<dbReference type="InterPro" id="IPR029058">
    <property type="entry name" value="AB_hydrolase_fold"/>
</dbReference>
<dbReference type="Proteomes" id="UP001174909">
    <property type="component" value="Unassembled WGS sequence"/>
</dbReference>
<dbReference type="PANTHER" id="PTHR46331">
    <property type="entry name" value="VALACYCLOVIR HYDROLASE"/>
    <property type="match status" value="1"/>
</dbReference>
<dbReference type="PANTHER" id="PTHR46331:SF2">
    <property type="entry name" value="VALACYCLOVIR HYDROLASE"/>
    <property type="match status" value="1"/>
</dbReference>
<dbReference type="EMBL" id="CASHTH010003655">
    <property type="protein sequence ID" value="CAI8047553.1"/>
    <property type="molecule type" value="Genomic_DNA"/>
</dbReference>
<dbReference type="GO" id="GO:0017171">
    <property type="term" value="F:serine hydrolase activity"/>
    <property type="evidence" value="ECO:0007669"/>
    <property type="project" value="TreeGrafter"/>
</dbReference>
<protein>
    <submittedName>
        <fullName evidence="2">Valacyclovir hydrolase</fullName>
    </submittedName>
</protein>
<accession>A0AA35TH82</accession>
<evidence type="ECO:0000313" key="2">
    <source>
        <dbReference type="EMBL" id="CAI8047553.1"/>
    </source>
</evidence>
<keyword evidence="3" id="KW-1185">Reference proteome</keyword>
<reference evidence="2" key="1">
    <citation type="submission" date="2023-03" db="EMBL/GenBank/DDBJ databases">
        <authorList>
            <person name="Steffen K."/>
            <person name="Cardenas P."/>
        </authorList>
    </citation>
    <scope>NUCLEOTIDE SEQUENCE</scope>
</reference>
<comment type="caution">
    <text evidence="2">The sequence shown here is derived from an EMBL/GenBank/DDBJ whole genome shotgun (WGS) entry which is preliminary data.</text>
</comment>